<dbReference type="Pfam" id="PF10823">
    <property type="entry name" value="DUF2568"/>
    <property type="match status" value="1"/>
</dbReference>
<keyword evidence="2" id="KW-0472">Membrane</keyword>
<reference evidence="3 4" key="1">
    <citation type="journal article" date="2019" name="Int. J. Syst. Evol. Microbiol.">
        <title>The Global Catalogue of Microorganisms (GCM) 10K type strain sequencing project: providing services to taxonomists for standard genome sequencing and annotation.</title>
        <authorList>
            <consortium name="The Broad Institute Genomics Platform"/>
            <consortium name="The Broad Institute Genome Sequencing Center for Infectious Disease"/>
            <person name="Wu L."/>
            <person name="Ma J."/>
        </authorList>
    </citation>
    <scope>NUCLEOTIDE SEQUENCE [LARGE SCALE GENOMIC DNA]</scope>
    <source>
        <strain evidence="3 4">JCM 6833</strain>
    </source>
</reference>
<gene>
    <name evidence="3" type="ORF">GCM10010411_72750</name>
</gene>
<feature type="region of interest" description="Disordered" evidence="1">
    <location>
        <begin position="1"/>
        <end position="31"/>
    </location>
</feature>
<feature type="transmembrane region" description="Helical" evidence="2">
    <location>
        <begin position="36"/>
        <end position="55"/>
    </location>
</feature>
<sequence length="83" mass="9129">MAQDSRPLAHPDRRRAPGDESRSGETDVDTPGPVRLVLELAVFGGGAAAFFAAGFRRTAITFLVALAVYHLAAYDRIWWLLHH</sequence>
<evidence type="ECO:0000313" key="4">
    <source>
        <dbReference type="Proteomes" id="UP001501509"/>
    </source>
</evidence>
<keyword evidence="2" id="KW-1133">Transmembrane helix</keyword>
<dbReference type="RefSeq" id="WP_344547031.1">
    <property type="nucleotide sequence ID" value="NZ_BAAATD010000012.1"/>
</dbReference>
<keyword evidence="2" id="KW-0812">Transmembrane</keyword>
<evidence type="ECO:0000313" key="3">
    <source>
        <dbReference type="EMBL" id="GAA2625493.1"/>
    </source>
</evidence>
<name>A0ABN3QGJ6_9ACTN</name>
<dbReference type="InterPro" id="IPR021214">
    <property type="entry name" value="DUF2568"/>
</dbReference>
<proteinExistence type="predicted"/>
<protein>
    <submittedName>
        <fullName evidence="3">Uncharacterized protein</fullName>
    </submittedName>
</protein>
<dbReference type="Proteomes" id="UP001501509">
    <property type="component" value="Unassembled WGS sequence"/>
</dbReference>
<evidence type="ECO:0000256" key="1">
    <source>
        <dbReference type="SAM" id="MobiDB-lite"/>
    </source>
</evidence>
<accession>A0ABN3QGJ6</accession>
<comment type="caution">
    <text evidence="3">The sequence shown here is derived from an EMBL/GenBank/DDBJ whole genome shotgun (WGS) entry which is preliminary data.</text>
</comment>
<dbReference type="EMBL" id="BAAATD010000012">
    <property type="protein sequence ID" value="GAA2625493.1"/>
    <property type="molecule type" value="Genomic_DNA"/>
</dbReference>
<feature type="transmembrane region" description="Helical" evidence="2">
    <location>
        <begin position="62"/>
        <end position="81"/>
    </location>
</feature>
<organism evidence="3 4">
    <name type="scientific">Actinomadura fulvescens</name>
    <dbReference type="NCBI Taxonomy" id="46160"/>
    <lineage>
        <taxon>Bacteria</taxon>
        <taxon>Bacillati</taxon>
        <taxon>Actinomycetota</taxon>
        <taxon>Actinomycetes</taxon>
        <taxon>Streptosporangiales</taxon>
        <taxon>Thermomonosporaceae</taxon>
        <taxon>Actinomadura</taxon>
    </lineage>
</organism>
<evidence type="ECO:0000256" key="2">
    <source>
        <dbReference type="SAM" id="Phobius"/>
    </source>
</evidence>
<feature type="compositionally biased region" description="Basic and acidic residues" evidence="1">
    <location>
        <begin position="7"/>
        <end position="25"/>
    </location>
</feature>
<keyword evidence="4" id="KW-1185">Reference proteome</keyword>